<evidence type="ECO:0000256" key="10">
    <source>
        <dbReference type="ARBA" id="ARBA00023157"/>
    </source>
</evidence>
<reference evidence="16 17" key="1">
    <citation type="submission" date="2019-09" db="EMBL/GenBank/DDBJ databases">
        <title>Bird 10,000 Genomes (B10K) Project - Family phase.</title>
        <authorList>
            <person name="Zhang G."/>
        </authorList>
    </citation>
    <scope>NUCLEOTIDE SEQUENCE [LARGE SCALE GENOMIC DNA]</scope>
    <source>
        <strain evidence="16">B10K-DU-002-35</strain>
        <tissue evidence="16">Muscle</tissue>
    </source>
</reference>
<dbReference type="Proteomes" id="UP000565785">
    <property type="component" value="Unassembled WGS sequence"/>
</dbReference>
<evidence type="ECO:0000256" key="8">
    <source>
        <dbReference type="ARBA" id="ARBA00023136"/>
    </source>
</evidence>
<dbReference type="OrthoDB" id="9906515at2759"/>
<keyword evidence="6" id="KW-1133">Transmembrane helix</keyword>
<evidence type="ECO:0000256" key="7">
    <source>
        <dbReference type="ARBA" id="ARBA00023130"/>
    </source>
</evidence>
<organism evidence="16 17">
    <name type="scientific">Rhinopomastus cyanomelas</name>
    <name type="common">Common scimitarbill</name>
    <dbReference type="NCBI Taxonomy" id="113115"/>
    <lineage>
        <taxon>Eukaryota</taxon>
        <taxon>Metazoa</taxon>
        <taxon>Chordata</taxon>
        <taxon>Craniata</taxon>
        <taxon>Vertebrata</taxon>
        <taxon>Euteleostomi</taxon>
        <taxon>Archelosauria</taxon>
        <taxon>Archosauria</taxon>
        <taxon>Dinosauria</taxon>
        <taxon>Saurischia</taxon>
        <taxon>Theropoda</taxon>
        <taxon>Coelurosauria</taxon>
        <taxon>Aves</taxon>
        <taxon>Neognathae</taxon>
        <taxon>Neoaves</taxon>
        <taxon>Telluraves</taxon>
        <taxon>Coraciimorphae</taxon>
        <taxon>Bucerotiformes</taxon>
        <taxon>Rhinopomastidae</taxon>
        <taxon>Rhinopomastus</taxon>
    </lineage>
</organism>
<feature type="domain" description="Ig-like" evidence="15">
    <location>
        <begin position="29"/>
        <end position="121"/>
    </location>
</feature>
<evidence type="ECO:0000259" key="15">
    <source>
        <dbReference type="PROSITE" id="PS50835"/>
    </source>
</evidence>
<dbReference type="PANTHER" id="PTHR10441:SF2">
    <property type="entry name" value="T-CELL SURFACE GLYCOPROTEIN CD8 ALPHA CHAIN"/>
    <property type="match status" value="1"/>
</dbReference>
<evidence type="ECO:0000256" key="3">
    <source>
        <dbReference type="ARBA" id="ARBA00022692"/>
    </source>
</evidence>
<evidence type="ECO:0000256" key="5">
    <source>
        <dbReference type="ARBA" id="ARBA00022859"/>
    </source>
</evidence>
<feature type="non-terminal residue" evidence="16">
    <location>
        <position position="1"/>
    </location>
</feature>
<dbReference type="GO" id="GO:0045065">
    <property type="term" value="P:cytotoxic T cell differentiation"/>
    <property type="evidence" value="ECO:0007669"/>
    <property type="project" value="TreeGrafter"/>
</dbReference>
<keyword evidence="2" id="KW-1003">Cell membrane</keyword>
<dbReference type="Pfam" id="PF07686">
    <property type="entry name" value="V-set"/>
    <property type="match status" value="1"/>
</dbReference>
<dbReference type="GO" id="GO:0007166">
    <property type="term" value="P:cell surface receptor signaling pathway"/>
    <property type="evidence" value="ECO:0007669"/>
    <property type="project" value="TreeGrafter"/>
</dbReference>
<dbReference type="SUPFAM" id="SSF48726">
    <property type="entry name" value="Immunoglobulin"/>
    <property type="match status" value="1"/>
</dbReference>
<dbReference type="GO" id="GO:0002456">
    <property type="term" value="P:T cell mediated immunity"/>
    <property type="evidence" value="ECO:0007669"/>
    <property type="project" value="TreeGrafter"/>
</dbReference>
<evidence type="ECO:0000256" key="11">
    <source>
        <dbReference type="ARBA" id="ARBA00023180"/>
    </source>
</evidence>
<dbReference type="InterPro" id="IPR015468">
    <property type="entry name" value="CD8_asu"/>
</dbReference>
<dbReference type="InterPro" id="IPR007110">
    <property type="entry name" value="Ig-like_dom"/>
</dbReference>
<dbReference type="Gene3D" id="2.60.40.10">
    <property type="entry name" value="Immunoglobulins"/>
    <property type="match status" value="1"/>
</dbReference>
<evidence type="ECO:0000256" key="12">
    <source>
        <dbReference type="ARBA" id="ARBA00023288"/>
    </source>
</evidence>
<gene>
    <name evidence="16" type="primary">Cd8a</name>
    <name evidence="16" type="ORF">RHICYA_R03442</name>
</gene>
<keyword evidence="12" id="KW-0449">Lipoprotein</keyword>
<dbReference type="PANTHER" id="PTHR10441">
    <property type="entry name" value="CD8 ALPHA CHAIN"/>
    <property type="match status" value="1"/>
</dbReference>
<evidence type="ECO:0000256" key="1">
    <source>
        <dbReference type="ARBA" id="ARBA00004251"/>
    </source>
</evidence>
<dbReference type="GO" id="GO:0009897">
    <property type="term" value="C:external side of plasma membrane"/>
    <property type="evidence" value="ECO:0007669"/>
    <property type="project" value="TreeGrafter"/>
</dbReference>
<dbReference type="InterPro" id="IPR013783">
    <property type="entry name" value="Ig-like_fold"/>
</dbReference>
<protein>
    <submittedName>
        <fullName evidence="16">CD8A protein</fullName>
    </submittedName>
</protein>
<accession>A0A7L1NNI0</accession>
<keyword evidence="7" id="KW-1064">Adaptive immunity</keyword>
<keyword evidence="3" id="KW-0812">Transmembrane</keyword>
<evidence type="ECO:0000256" key="14">
    <source>
        <dbReference type="SAM" id="SignalP"/>
    </source>
</evidence>
<feature type="non-terminal residue" evidence="16">
    <location>
        <position position="138"/>
    </location>
</feature>
<evidence type="ECO:0000313" key="17">
    <source>
        <dbReference type="Proteomes" id="UP000565785"/>
    </source>
</evidence>
<dbReference type="EMBL" id="VXBP01007751">
    <property type="protein sequence ID" value="NXO01140.1"/>
    <property type="molecule type" value="Genomic_DNA"/>
</dbReference>
<evidence type="ECO:0000256" key="6">
    <source>
        <dbReference type="ARBA" id="ARBA00022989"/>
    </source>
</evidence>
<keyword evidence="5" id="KW-0391">Immunity</keyword>
<keyword evidence="8" id="KW-0472">Membrane</keyword>
<dbReference type="PROSITE" id="PS50835">
    <property type="entry name" value="IG_LIKE"/>
    <property type="match status" value="1"/>
</dbReference>
<keyword evidence="9" id="KW-0564">Palmitate</keyword>
<name>A0A7L1NNI0_RHICY</name>
<keyword evidence="4 14" id="KW-0732">Signal</keyword>
<proteinExistence type="predicted"/>
<comment type="subcellular location">
    <subcellularLocation>
        <location evidence="1">Cell membrane</location>
        <topology evidence="1">Single-pass type I membrane protein</topology>
    </subcellularLocation>
</comment>
<comment type="caution">
    <text evidence="16">The sequence shown here is derived from an EMBL/GenBank/DDBJ whole genome shotgun (WGS) entry which is preliminary data.</text>
</comment>
<evidence type="ECO:0000313" key="16">
    <source>
        <dbReference type="EMBL" id="NXO01140.1"/>
    </source>
</evidence>
<feature type="signal peptide" evidence="14">
    <location>
        <begin position="1"/>
        <end position="22"/>
    </location>
</feature>
<evidence type="ECO:0000256" key="2">
    <source>
        <dbReference type="ARBA" id="ARBA00022475"/>
    </source>
</evidence>
<keyword evidence="10" id="KW-1015">Disulfide bond</keyword>
<dbReference type="InterPro" id="IPR013106">
    <property type="entry name" value="Ig_V-set"/>
</dbReference>
<feature type="chain" id="PRO_5029797982" evidence="14">
    <location>
        <begin position="23"/>
        <end position="138"/>
    </location>
</feature>
<keyword evidence="11" id="KW-0325">Glycoprotein</keyword>
<evidence type="ECO:0000256" key="4">
    <source>
        <dbReference type="ARBA" id="ARBA00022729"/>
    </source>
</evidence>
<sequence length="138" mass="15724">MDGSPVPLLLLSLGLCCTRIHGHRSEVYPTLHSSSTRPLQVGQRLELECKSPIEDSGVFWIHQDKGGNLQFIVFISHLSQPKFVGNVKTSARFEVKKHGRLYSLVVKSFKQQDEGNYVCLILRDRALYFSRHLPVFFP</sequence>
<keyword evidence="13" id="KW-0393">Immunoglobulin domain</keyword>
<dbReference type="AlphaFoldDB" id="A0A7L1NNI0"/>
<evidence type="ECO:0000256" key="9">
    <source>
        <dbReference type="ARBA" id="ARBA00023139"/>
    </source>
</evidence>
<dbReference type="InterPro" id="IPR036179">
    <property type="entry name" value="Ig-like_dom_sf"/>
</dbReference>
<keyword evidence="17" id="KW-1185">Reference proteome</keyword>
<evidence type="ECO:0000256" key="13">
    <source>
        <dbReference type="ARBA" id="ARBA00023319"/>
    </source>
</evidence>